<dbReference type="Gene3D" id="3.40.50.720">
    <property type="entry name" value="NAD(P)-binding Rossmann-like Domain"/>
    <property type="match status" value="1"/>
</dbReference>
<feature type="region of interest" description="Disordered" evidence="1">
    <location>
        <begin position="1"/>
        <end position="33"/>
    </location>
</feature>
<dbReference type="AlphaFoldDB" id="A0A7T4JUV8"/>
<dbReference type="Proteomes" id="UP000596145">
    <property type="component" value="Chromosome"/>
</dbReference>
<accession>A0A7T4JUV8</accession>
<sequence length="363" mass="39160">MDNQPAHTLTQAQSPAPVHALSQAHAPSWEASLRRTETAPIARNARALSARKSAQASSEPLLRLNPSASLVFRSRRNVQFGLETFRTAVVTFPTHLCATRTVTFLNSTHDPLSREDTIAGLVKCGNQPGNARALVEDLIAFRVLVPAHPPVEMAIVGTGALATAVRELMPADCINVRYSAPSETESRFLARMPAGTPIILVDSLIEAPSYSTALRGKTDTIVQGYILDGRGYAGPTMVAGDGPCPLCLELYRLDLDPRWRMLVSQSLVRKGARDPLLVSATAAHIVALCLRTAGFHCVQPGVGNYFHDPVSPAIPGELVVVDPYTLSLTHKVMKPHPHCPECFERLNGTRPGLPAVPRQTFPA</sequence>
<evidence type="ECO:0000256" key="1">
    <source>
        <dbReference type="SAM" id="MobiDB-lite"/>
    </source>
</evidence>
<proteinExistence type="predicted"/>
<name>A0A7T4JUV8_9CORY</name>
<feature type="compositionally biased region" description="Polar residues" evidence="1">
    <location>
        <begin position="1"/>
        <end position="14"/>
    </location>
</feature>
<dbReference type="EMBL" id="CP066007">
    <property type="protein sequence ID" value="QQB46274.1"/>
    <property type="molecule type" value="Genomic_DNA"/>
</dbReference>
<organism evidence="2 3">
    <name type="scientific">Corynebacterium glucuronolyticum</name>
    <dbReference type="NCBI Taxonomy" id="39791"/>
    <lineage>
        <taxon>Bacteria</taxon>
        <taxon>Bacillati</taxon>
        <taxon>Actinomycetota</taxon>
        <taxon>Actinomycetes</taxon>
        <taxon>Mycobacteriales</taxon>
        <taxon>Corynebacteriaceae</taxon>
        <taxon>Corynebacterium</taxon>
    </lineage>
</organism>
<protein>
    <submittedName>
        <fullName evidence="2">TOMM leader peptide-binding protein</fullName>
    </submittedName>
</protein>
<reference evidence="2 3" key="1">
    <citation type="submission" date="2020-12" db="EMBL/GenBank/DDBJ databases">
        <title>FDA dAtabase for Regulatory Grade micrObial Sequences (FDA-ARGOS): Supporting development and validation of Infectious Disease Dx tests.</title>
        <authorList>
            <person name="Sproer C."/>
            <person name="Gronow S."/>
            <person name="Severitt S."/>
            <person name="Schroder I."/>
            <person name="Tallon L."/>
            <person name="Sadzewicz L."/>
            <person name="Zhao X."/>
            <person name="Boylan J."/>
            <person name="Ott S."/>
            <person name="Bowen H."/>
            <person name="Vavikolanu K."/>
            <person name="Mehta A."/>
            <person name="Aluvathingal J."/>
            <person name="Nadendla S."/>
            <person name="Lowell S."/>
            <person name="Myers T."/>
            <person name="Yan Y."/>
            <person name="Sichtig H."/>
        </authorList>
    </citation>
    <scope>NUCLEOTIDE SEQUENCE [LARGE SCALE GENOMIC DNA]</scope>
    <source>
        <strain evidence="2 3">FDAARGOS_1053</strain>
    </source>
</reference>
<dbReference type="NCBIfam" id="TIGR03882">
    <property type="entry name" value="cyclo_dehyd_2"/>
    <property type="match status" value="1"/>
</dbReference>
<dbReference type="InterPro" id="IPR022291">
    <property type="entry name" value="Bacteriocin_synth_cyclodeHase"/>
</dbReference>
<gene>
    <name evidence="2" type="ORF">I6I10_12705</name>
</gene>
<evidence type="ECO:0000313" key="2">
    <source>
        <dbReference type="EMBL" id="QQB46274.1"/>
    </source>
</evidence>
<evidence type="ECO:0000313" key="3">
    <source>
        <dbReference type="Proteomes" id="UP000596145"/>
    </source>
</evidence>
<dbReference type="OrthoDB" id="4426339at2"/>